<reference evidence="2" key="1">
    <citation type="submission" date="2009-02" db="EMBL/GenBank/DDBJ databases">
        <authorList>
            <person name="Fulton L."/>
            <person name="Clifton S."/>
            <person name="Fulton B."/>
            <person name="Xu J."/>
            <person name="Minx P."/>
            <person name="Pepin K.H."/>
            <person name="Johnson M."/>
            <person name="Bhonagiri V."/>
            <person name="Nash W.E."/>
            <person name="Mardis E.R."/>
            <person name="Wilson R.K."/>
        </authorList>
    </citation>
    <scope>NUCLEOTIDE SEQUENCE [LARGE SCALE GENOMIC DNA]</scope>
    <source>
        <strain evidence="2">DSM 15053</strain>
    </source>
</reference>
<keyword evidence="3" id="KW-1185">Reference proteome</keyword>
<protein>
    <recommendedName>
        <fullName evidence="4">SdpI/YhfL protein family</fullName>
    </recommendedName>
</protein>
<accession>C0BZ34</accession>
<comment type="caution">
    <text evidence="2">The sequence shown here is derived from an EMBL/GenBank/DDBJ whole genome shotgun (WGS) entry which is preliminary data.</text>
</comment>
<dbReference type="HOGENOM" id="CLU_155106_0_0_9"/>
<dbReference type="Pfam" id="PF13630">
    <property type="entry name" value="SdpI"/>
    <property type="match status" value="1"/>
</dbReference>
<gene>
    <name evidence="2" type="ORF">CLOHYLEM_05073</name>
</gene>
<evidence type="ECO:0000313" key="2">
    <source>
        <dbReference type="EMBL" id="EEG75112.1"/>
    </source>
</evidence>
<keyword evidence="1" id="KW-1133">Transmembrane helix</keyword>
<dbReference type="eggNOG" id="COG5658">
    <property type="taxonomic scope" value="Bacteria"/>
</dbReference>
<dbReference type="InterPro" id="IPR025962">
    <property type="entry name" value="SdpI/YhfL"/>
</dbReference>
<dbReference type="EMBL" id="ABYI02000018">
    <property type="protein sequence ID" value="EEG75112.1"/>
    <property type="molecule type" value="Genomic_DNA"/>
</dbReference>
<name>C0BZ34_9FIRM</name>
<dbReference type="Proteomes" id="UP000004893">
    <property type="component" value="Unassembled WGS sequence"/>
</dbReference>
<evidence type="ECO:0008006" key="4">
    <source>
        <dbReference type="Google" id="ProtNLM"/>
    </source>
</evidence>
<dbReference type="OrthoDB" id="3173919at2"/>
<proteinExistence type="predicted"/>
<organism evidence="2 3">
    <name type="scientific">[Clostridium] hylemonae DSM 15053</name>
    <dbReference type="NCBI Taxonomy" id="553973"/>
    <lineage>
        <taxon>Bacteria</taxon>
        <taxon>Bacillati</taxon>
        <taxon>Bacillota</taxon>
        <taxon>Clostridia</taxon>
        <taxon>Lachnospirales</taxon>
        <taxon>Lachnospiraceae</taxon>
    </lineage>
</organism>
<keyword evidence="1" id="KW-0812">Transmembrane</keyword>
<reference evidence="2" key="2">
    <citation type="submission" date="2013-06" db="EMBL/GenBank/DDBJ databases">
        <title>Draft genome sequence of Clostridium hylemonae (DSM 15053).</title>
        <authorList>
            <person name="Sudarsanam P."/>
            <person name="Ley R."/>
            <person name="Guruge J."/>
            <person name="Turnbaugh P.J."/>
            <person name="Mahowald M."/>
            <person name="Liep D."/>
            <person name="Gordon J."/>
        </authorList>
    </citation>
    <scope>NUCLEOTIDE SEQUENCE</scope>
    <source>
        <strain evidence="2">DSM 15053</strain>
    </source>
</reference>
<dbReference type="AlphaFoldDB" id="C0BZ34"/>
<evidence type="ECO:0000313" key="3">
    <source>
        <dbReference type="Proteomes" id="UP000004893"/>
    </source>
</evidence>
<sequence>MIVLGKRWEKKPPADRNGLSGYRSTMSRLNQDTWSYAHKLWGKINFTTGIALAVLSFAFIVYIKDWSDFETWIVYLVFIQIAIMALTIIPTEIKLNKTFTKKGGRKQNG</sequence>
<keyword evidence="1" id="KW-0472">Membrane</keyword>
<feature type="transmembrane region" description="Helical" evidence="1">
    <location>
        <begin position="44"/>
        <end position="63"/>
    </location>
</feature>
<feature type="transmembrane region" description="Helical" evidence="1">
    <location>
        <begin position="69"/>
        <end position="89"/>
    </location>
</feature>
<dbReference type="STRING" id="553973.CLOHYLEM_05073"/>
<evidence type="ECO:0000256" key="1">
    <source>
        <dbReference type="SAM" id="Phobius"/>
    </source>
</evidence>